<accession>A0A241NGH5</accession>
<dbReference type="EMBL" id="SCLC01000036">
    <property type="protein sequence ID" value="MBF4436116.1"/>
    <property type="molecule type" value="Genomic_DNA"/>
</dbReference>
<dbReference type="Proteomes" id="UP000722957">
    <property type="component" value="Unassembled WGS sequence"/>
</dbReference>
<reference evidence="6 7" key="2">
    <citation type="journal article" date="2021" name="PeerJ">
        <title>Analysis of 44 Vibrio anguillarum genomes reveals high genetic diversity.</title>
        <authorList>
            <person name="Hansen M.J."/>
            <person name="Dalsgaard I."/>
        </authorList>
    </citation>
    <scope>NUCLEOTIDE SEQUENCE</scope>
    <source>
        <strain evidence="3 7">040915-1/1B</strain>
        <strain evidence="2 6">17-16730-2A</strain>
        <strain evidence="4">850617-1/1</strain>
    </source>
</reference>
<reference evidence="1 5" key="1">
    <citation type="submission" date="2018-12" db="EMBL/GenBank/DDBJ databases">
        <title>Characterization and Draft Genome of Vibrio anguillarum J360 Marine Pathogen Isolated from an Outbreak in Lumpfish (Cyclopterus lumpus).</title>
        <authorList>
            <person name="Vasquez J.I."/>
            <person name="Cao T."/>
            <person name="Chakraborty S."/>
            <person name="Gnanagobal H."/>
            <person name="Wescot J."/>
            <person name="Boyce D."/>
            <person name="Santander J."/>
        </authorList>
    </citation>
    <scope>NUCLEOTIDE SEQUENCE [LARGE SCALE GENOMIC DNA]</scope>
    <source>
        <strain evidence="1 5">J360</strain>
    </source>
</reference>
<name>A0A241NGH5_VIBAN</name>
<evidence type="ECO:0000313" key="4">
    <source>
        <dbReference type="EMBL" id="MBF4436116.1"/>
    </source>
</evidence>
<keyword evidence="7" id="KW-1185">Reference proteome</keyword>
<evidence type="ECO:0000313" key="6">
    <source>
        <dbReference type="Proteomes" id="UP000722957"/>
    </source>
</evidence>
<dbReference type="RefSeq" id="WP_013856704.1">
    <property type="nucleotide sequence ID" value="NZ_CP020534.1"/>
</dbReference>
<gene>
    <name evidence="1" type="ORF">DYL72_00850</name>
    <name evidence="2" type="ORF">EAY07_18430</name>
    <name evidence="3" type="ORF">EAY46_25865</name>
    <name evidence="4" type="ORF">ERJ77_16600</name>
</gene>
<evidence type="ECO:0000313" key="5">
    <source>
        <dbReference type="Proteomes" id="UP000256923"/>
    </source>
</evidence>
<evidence type="ECO:0000313" key="7">
    <source>
        <dbReference type="Proteomes" id="UP000726136"/>
    </source>
</evidence>
<dbReference type="Proteomes" id="UP000786185">
    <property type="component" value="Unassembled WGS sequence"/>
</dbReference>
<dbReference type="EMBL" id="RDOM01000078">
    <property type="protein sequence ID" value="MBF4273960.1"/>
    <property type="molecule type" value="Genomic_DNA"/>
</dbReference>
<sequence>MNIASKLNILLAVLLASLTLLLVYQNNMFHPSFLEGRNNTLLFSHGVTYSASGVEKYREFHTLDHKWSGMHQLHTTYGPEDDSISLNVSSSVYFWTSSLFSTSSTVYSEFYTASVEPDATQAHLLLERADEYFQTVYQDSDNFCYSSLLTGSVQCVTAGR</sequence>
<evidence type="ECO:0000313" key="2">
    <source>
        <dbReference type="EMBL" id="MBF4273960.1"/>
    </source>
</evidence>
<dbReference type="Proteomes" id="UP000726136">
    <property type="component" value="Unassembled WGS sequence"/>
</dbReference>
<dbReference type="Proteomes" id="UP000256923">
    <property type="component" value="Chromosome 1"/>
</dbReference>
<evidence type="ECO:0000313" key="1">
    <source>
        <dbReference type="EMBL" id="AZS23739.1"/>
    </source>
</evidence>
<dbReference type="EMBL" id="CP034672">
    <property type="protein sequence ID" value="AZS23739.1"/>
    <property type="molecule type" value="Genomic_DNA"/>
</dbReference>
<evidence type="ECO:0000313" key="3">
    <source>
        <dbReference type="EMBL" id="MBF4376410.1"/>
    </source>
</evidence>
<proteinExistence type="predicted"/>
<dbReference type="AlphaFoldDB" id="A0A241NGH5"/>
<evidence type="ECO:0000313" key="8">
    <source>
        <dbReference type="Proteomes" id="UP000786185"/>
    </source>
</evidence>
<dbReference type="OMA" id="SVQCITA"/>
<protein>
    <submittedName>
        <fullName evidence="4">Uncharacterized protein</fullName>
    </submittedName>
</protein>
<dbReference type="EMBL" id="RDPI01000783">
    <property type="protein sequence ID" value="MBF4376410.1"/>
    <property type="molecule type" value="Genomic_DNA"/>
</dbReference>
<organism evidence="4 8">
    <name type="scientific">Vibrio anguillarum</name>
    <name type="common">Listonella anguillarum</name>
    <dbReference type="NCBI Taxonomy" id="55601"/>
    <lineage>
        <taxon>Bacteria</taxon>
        <taxon>Pseudomonadati</taxon>
        <taxon>Pseudomonadota</taxon>
        <taxon>Gammaproteobacteria</taxon>
        <taxon>Vibrionales</taxon>
        <taxon>Vibrionaceae</taxon>
        <taxon>Vibrio</taxon>
    </lineage>
</organism>